<reference evidence="1 2" key="1">
    <citation type="submission" date="2020-10" db="EMBL/GenBank/DDBJ databases">
        <title>Genomic Encyclopedia of Type Strains, Phase IV (KMG-IV): sequencing the most valuable type-strain genomes for metagenomic binning, comparative biology and taxonomic classification.</title>
        <authorList>
            <person name="Goeker M."/>
        </authorList>
    </citation>
    <scope>NUCLEOTIDE SEQUENCE [LARGE SCALE GENOMIC DNA]</scope>
    <source>
        <strain evidence="1 2">DSM 4194</strain>
    </source>
</reference>
<name>A0ABR9H4X7_9BACT</name>
<organism evidence="1 2">
    <name type="scientific">Desulfomicrobium macestii</name>
    <dbReference type="NCBI Taxonomy" id="90731"/>
    <lineage>
        <taxon>Bacteria</taxon>
        <taxon>Pseudomonadati</taxon>
        <taxon>Thermodesulfobacteriota</taxon>
        <taxon>Desulfovibrionia</taxon>
        <taxon>Desulfovibrionales</taxon>
        <taxon>Desulfomicrobiaceae</taxon>
        <taxon>Desulfomicrobium</taxon>
    </lineage>
</organism>
<evidence type="ECO:0000313" key="2">
    <source>
        <dbReference type="Proteomes" id="UP000639010"/>
    </source>
</evidence>
<dbReference type="RefSeq" id="WP_264080951.1">
    <property type="nucleotide sequence ID" value="NZ_JADBGG010000017.1"/>
</dbReference>
<accession>A0ABR9H4X7</accession>
<sequence length="42" mass="4421">MNARVRTAAPRFPLMVCLSASNPVMEALKDQDALPAQAPAAP</sequence>
<protein>
    <submittedName>
        <fullName evidence="1">Uncharacterized protein</fullName>
    </submittedName>
</protein>
<comment type="caution">
    <text evidence="1">The sequence shown here is derived from an EMBL/GenBank/DDBJ whole genome shotgun (WGS) entry which is preliminary data.</text>
</comment>
<dbReference type="EMBL" id="JADBGG010000017">
    <property type="protein sequence ID" value="MBE1425757.1"/>
    <property type="molecule type" value="Genomic_DNA"/>
</dbReference>
<dbReference type="Proteomes" id="UP000639010">
    <property type="component" value="Unassembled WGS sequence"/>
</dbReference>
<evidence type="ECO:0000313" key="1">
    <source>
        <dbReference type="EMBL" id="MBE1425757.1"/>
    </source>
</evidence>
<keyword evidence="2" id="KW-1185">Reference proteome</keyword>
<proteinExistence type="predicted"/>
<gene>
    <name evidence="1" type="ORF">H4684_002415</name>
</gene>